<name>A0A972JIQ9_9FLAO</name>
<evidence type="ECO:0000256" key="9">
    <source>
        <dbReference type="RuleBase" id="RU003357"/>
    </source>
</evidence>
<evidence type="ECO:0000256" key="2">
    <source>
        <dbReference type="ARBA" id="ARBA00022448"/>
    </source>
</evidence>
<dbReference type="Pfam" id="PF13715">
    <property type="entry name" value="CarbopepD_reg_2"/>
    <property type="match status" value="1"/>
</dbReference>
<keyword evidence="6 8" id="KW-0472">Membrane</keyword>
<reference evidence="13" key="1">
    <citation type="submission" date="2020-02" db="EMBL/GenBank/DDBJ databases">
        <title>Flavobacterium sp. genome.</title>
        <authorList>
            <person name="Jung H.S."/>
            <person name="Baek J.H."/>
            <person name="Jeon C.O."/>
        </authorList>
    </citation>
    <scope>NUCLEOTIDE SEQUENCE</scope>
    <source>
        <strain evidence="13">SE-s28</strain>
    </source>
</reference>
<evidence type="ECO:0000313" key="13">
    <source>
        <dbReference type="EMBL" id="NMH28543.1"/>
    </source>
</evidence>
<feature type="domain" description="TonB-dependent receptor plug" evidence="12">
    <location>
        <begin position="134"/>
        <end position="227"/>
    </location>
</feature>
<evidence type="ECO:0000256" key="3">
    <source>
        <dbReference type="ARBA" id="ARBA00022452"/>
    </source>
</evidence>
<evidence type="ECO:0000256" key="10">
    <source>
        <dbReference type="SAM" id="SignalP"/>
    </source>
</evidence>
<dbReference type="Gene3D" id="2.40.170.20">
    <property type="entry name" value="TonB-dependent receptor, beta-barrel domain"/>
    <property type="match status" value="1"/>
</dbReference>
<dbReference type="SUPFAM" id="SSF49464">
    <property type="entry name" value="Carboxypeptidase regulatory domain-like"/>
    <property type="match status" value="1"/>
</dbReference>
<keyword evidence="10" id="KW-0732">Signal</keyword>
<dbReference type="InterPro" id="IPR037066">
    <property type="entry name" value="Plug_dom_sf"/>
</dbReference>
<dbReference type="GO" id="GO:0009279">
    <property type="term" value="C:cell outer membrane"/>
    <property type="evidence" value="ECO:0007669"/>
    <property type="project" value="UniProtKB-SubCell"/>
</dbReference>
<protein>
    <submittedName>
        <fullName evidence="13">TonB-dependent receptor</fullName>
    </submittedName>
</protein>
<organism evidence="13 14">
    <name type="scientific">Flavobacterium silvaticum</name>
    <dbReference type="NCBI Taxonomy" id="1852020"/>
    <lineage>
        <taxon>Bacteria</taxon>
        <taxon>Pseudomonadati</taxon>
        <taxon>Bacteroidota</taxon>
        <taxon>Flavobacteriia</taxon>
        <taxon>Flavobacteriales</taxon>
        <taxon>Flavobacteriaceae</taxon>
        <taxon>Flavobacterium</taxon>
    </lineage>
</organism>
<dbReference type="InterPro" id="IPR008969">
    <property type="entry name" value="CarboxyPept-like_regulatory"/>
</dbReference>
<dbReference type="Proteomes" id="UP000712080">
    <property type="component" value="Unassembled WGS sequence"/>
</dbReference>
<dbReference type="InterPro" id="IPR039426">
    <property type="entry name" value="TonB-dep_rcpt-like"/>
</dbReference>
<gene>
    <name evidence="13" type="ORF">G6047_10915</name>
</gene>
<evidence type="ECO:0000256" key="8">
    <source>
        <dbReference type="PROSITE-ProRule" id="PRU01360"/>
    </source>
</evidence>
<accession>A0A972JIQ9</accession>
<comment type="similarity">
    <text evidence="8 9">Belongs to the TonB-dependent receptor family.</text>
</comment>
<evidence type="ECO:0000259" key="11">
    <source>
        <dbReference type="Pfam" id="PF00593"/>
    </source>
</evidence>
<evidence type="ECO:0000256" key="7">
    <source>
        <dbReference type="ARBA" id="ARBA00023237"/>
    </source>
</evidence>
<dbReference type="Gene3D" id="2.60.40.1120">
    <property type="entry name" value="Carboxypeptidase-like, regulatory domain"/>
    <property type="match status" value="1"/>
</dbReference>
<evidence type="ECO:0000313" key="14">
    <source>
        <dbReference type="Proteomes" id="UP000712080"/>
    </source>
</evidence>
<evidence type="ECO:0000259" key="12">
    <source>
        <dbReference type="Pfam" id="PF07715"/>
    </source>
</evidence>
<proteinExistence type="inferred from homology"/>
<comment type="caution">
    <text evidence="13">The sequence shown here is derived from an EMBL/GenBank/DDBJ whole genome shotgun (WGS) entry which is preliminary data.</text>
</comment>
<evidence type="ECO:0000256" key="1">
    <source>
        <dbReference type="ARBA" id="ARBA00004571"/>
    </source>
</evidence>
<dbReference type="InterPro" id="IPR000531">
    <property type="entry name" value="Beta-barrel_TonB"/>
</dbReference>
<dbReference type="Gene3D" id="2.170.130.10">
    <property type="entry name" value="TonB-dependent receptor, plug domain"/>
    <property type="match status" value="1"/>
</dbReference>
<keyword evidence="5 9" id="KW-0798">TonB box</keyword>
<dbReference type="AlphaFoldDB" id="A0A972JIQ9"/>
<dbReference type="Pfam" id="PF00593">
    <property type="entry name" value="TonB_dep_Rec_b-barrel"/>
    <property type="match status" value="1"/>
</dbReference>
<dbReference type="PANTHER" id="PTHR40980:SF5">
    <property type="entry name" value="TONB-DEPENDENT RECEPTOR"/>
    <property type="match status" value="1"/>
</dbReference>
<comment type="subcellular location">
    <subcellularLocation>
        <location evidence="1 8">Cell outer membrane</location>
        <topology evidence="1 8">Multi-pass membrane protein</topology>
    </subcellularLocation>
</comment>
<feature type="domain" description="TonB-dependent receptor-like beta-barrel" evidence="11">
    <location>
        <begin position="388"/>
        <end position="885"/>
    </location>
</feature>
<evidence type="ECO:0000256" key="6">
    <source>
        <dbReference type="ARBA" id="ARBA00023136"/>
    </source>
</evidence>
<dbReference type="PROSITE" id="PS52016">
    <property type="entry name" value="TONB_DEPENDENT_REC_3"/>
    <property type="match status" value="1"/>
</dbReference>
<keyword evidence="2 8" id="KW-0813">Transport</keyword>
<keyword evidence="7 8" id="KW-0998">Cell outer membrane</keyword>
<dbReference type="InterPro" id="IPR036942">
    <property type="entry name" value="Beta-barrel_TonB_sf"/>
</dbReference>
<sequence>MKNQLANWLFLLVTATLFAQKGTITGTLTDKDMKNEPLPFANVLVKGTTNGASSDDLGKYSLSVDAGTYVVQFSFLGYETVEQTVTVEAGKTVIINKSLGSGSYTLQDVVVQGAVSKEKETALLQEQKNAIDMKQAIGSQEIVKKGVSDASQAVLKTAGVTKTEGVNNVFVRGLGDRYNSTTLNGLPLPSEDPVYKNISLEFFQTGIIKNINVNKTFNASLYGDNAGANIDISSRELEKNAIFSISAGTGLNTNAISNNFKVSDGAYSYFGFLQNGRSNPISNLDNYTFKSNFNTQDVSNTVNTNFTVLGGGKIDIGNNKLSIFAVAANNSEYLFRDGFLGQASFSGDYTRRLNVQRSDYKTTQSAMANVKYKFNKGSVALNSLFIHNNSQYVARLEGFDDDINGNLGQNEAEKSLINRQQNNDNNLFSNQLLADYKFSDKISVNVGATYSQLRGTEPDRKTTTFAYNDASQKYLFATDAPGQTMRYFSTLDENDFAGKAELDYTFNPASENKVVLTIGGNYRSTKRTFNFTELLYRFRTSALSAFTIDPENPDLVLNADNFNNGVFTLESGRGDTNVNPFYYLADRDIASGYGQLLYPFNENLTVQVGVRYEKAKQTVNWDTNLTSSVNDLTTRPSLIDKNYILPSLNLKYSLNEKNAIRFAASQTYTMPQFKETAQFLYSDINSNEYGNPYLVPSTNYNIDAKYDFYLSKKEIISVGGFYKYIQDPISRVQINSPALEYSYVNTDHAFVAGAELEVRKTLYAVEGEVRNSDFSLGLNTSYLYSEQTQDDQTSGVVSTDFTYDRGKMQGATPLLINSDLSYSASNAKTWFLSTVIFNYFYDKVYTVGTATRENIVEKAVPTLDFVNRLELKDYKLTLSAGARNILNPRYWLTQQTTSTVSGDTTDSLISSYRKGVTVFFGLNWQL</sequence>
<dbReference type="SUPFAM" id="SSF56935">
    <property type="entry name" value="Porins"/>
    <property type="match status" value="1"/>
</dbReference>
<keyword evidence="3 8" id="KW-1134">Transmembrane beta strand</keyword>
<keyword evidence="14" id="KW-1185">Reference proteome</keyword>
<keyword evidence="4 8" id="KW-0812">Transmembrane</keyword>
<dbReference type="RefSeq" id="WP_169527655.1">
    <property type="nucleotide sequence ID" value="NZ_JAAMPU010000106.1"/>
</dbReference>
<dbReference type="PANTHER" id="PTHR40980">
    <property type="entry name" value="PLUG DOMAIN-CONTAINING PROTEIN"/>
    <property type="match status" value="1"/>
</dbReference>
<dbReference type="EMBL" id="JAAMPU010000106">
    <property type="protein sequence ID" value="NMH28543.1"/>
    <property type="molecule type" value="Genomic_DNA"/>
</dbReference>
<feature type="chain" id="PRO_5037399612" evidence="10">
    <location>
        <begin position="20"/>
        <end position="926"/>
    </location>
</feature>
<feature type="signal peptide" evidence="10">
    <location>
        <begin position="1"/>
        <end position="19"/>
    </location>
</feature>
<keyword evidence="13" id="KW-0675">Receptor</keyword>
<dbReference type="InterPro" id="IPR012910">
    <property type="entry name" value="Plug_dom"/>
</dbReference>
<dbReference type="Pfam" id="PF07715">
    <property type="entry name" value="Plug"/>
    <property type="match status" value="1"/>
</dbReference>
<evidence type="ECO:0000256" key="5">
    <source>
        <dbReference type="ARBA" id="ARBA00023077"/>
    </source>
</evidence>
<evidence type="ECO:0000256" key="4">
    <source>
        <dbReference type="ARBA" id="ARBA00022692"/>
    </source>
</evidence>